<accession>A0A2U1B2B4</accession>
<feature type="active site" description="Proton acceptor" evidence="10">
    <location>
        <position position="203"/>
    </location>
</feature>
<feature type="binding site" description="in other chain" evidence="10">
    <location>
        <position position="309"/>
    </location>
    <ligand>
        <name>substrate</name>
        <note>ligand shared between dimeric partners</note>
    </ligand>
</feature>
<feature type="binding site" evidence="10">
    <location>
        <begin position="240"/>
        <end position="241"/>
    </location>
    <ligand>
        <name>substrate</name>
        <note>ligand shared between dimeric partners</note>
    </ligand>
</feature>
<dbReference type="EMBL" id="QEKH01000010">
    <property type="protein sequence ID" value="PVY42824.1"/>
    <property type="molecule type" value="Genomic_DNA"/>
</dbReference>
<evidence type="ECO:0000256" key="2">
    <source>
        <dbReference type="ARBA" id="ARBA00003138"/>
    </source>
</evidence>
<comment type="catalytic activity">
    <reaction evidence="9 10">
        <text>beta-D-fructose 6-phosphate + diphosphate = beta-D-fructose 1,6-bisphosphate + phosphate + H(+)</text>
        <dbReference type="Rhea" id="RHEA:13613"/>
        <dbReference type="ChEBI" id="CHEBI:15378"/>
        <dbReference type="ChEBI" id="CHEBI:32966"/>
        <dbReference type="ChEBI" id="CHEBI:33019"/>
        <dbReference type="ChEBI" id="CHEBI:43474"/>
        <dbReference type="ChEBI" id="CHEBI:57634"/>
        <dbReference type="EC" id="2.7.1.90"/>
    </reaction>
</comment>
<dbReference type="AlphaFoldDB" id="A0A2U1B2B4"/>
<comment type="subunit">
    <text evidence="10">Homodimer.</text>
</comment>
<proteinExistence type="inferred from homology"/>
<keyword evidence="3 10" id="KW-0963">Cytoplasm</keyword>
<dbReference type="GO" id="GO:0009749">
    <property type="term" value="P:response to glucose"/>
    <property type="evidence" value="ECO:0007669"/>
    <property type="project" value="TreeGrafter"/>
</dbReference>
<dbReference type="GO" id="GO:0046872">
    <property type="term" value="F:metal ion binding"/>
    <property type="evidence" value="ECO:0007669"/>
    <property type="project" value="UniProtKB-KW"/>
</dbReference>
<evidence type="ECO:0000256" key="8">
    <source>
        <dbReference type="ARBA" id="ARBA00023152"/>
    </source>
</evidence>
<dbReference type="OrthoDB" id="9802503at2"/>
<dbReference type="RefSeq" id="WP_116883733.1">
    <property type="nucleotide sequence ID" value="NZ_CABMMC010000191.1"/>
</dbReference>
<dbReference type="Pfam" id="PF00365">
    <property type="entry name" value="PFK"/>
    <property type="match status" value="1"/>
</dbReference>
<evidence type="ECO:0000256" key="10">
    <source>
        <dbReference type="HAMAP-Rule" id="MF_01980"/>
    </source>
</evidence>
<dbReference type="GO" id="GO:0047334">
    <property type="term" value="F:diphosphate-fructose-6-phosphate 1-phosphotransferase activity"/>
    <property type="evidence" value="ECO:0007669"/>
    <property type="project" value="UniProtKB-EC"/>
</dbReference>
<evidence type="ECO:0000256" key="7">
    <source>
        <dbReference type="ARBA" id="ARBA00022842"/>
    </source>
</evidence>
<organism evidence="12 13">
    <name type="scientific">Victivallis vadensis</name>
    <dbReference type="NCBI Taxonomy" id="172901"/>
    <lineage>
        <taxon>Bacteria</taxon>
        <taxon>Pseudomonadati</taxon>
        <taxon>Lentisphaerota</taxon>
        <taxon>Lentisphaeria</taxon>
        <taxon>Victivallales</taxon>
        <taxon>Victivallaceae</taxon>
        <taxon>Victivallis</taxon>
    </lineage>
</organism>
<dbReference type="GO" id="GO:0003872">
    <property type="term" value="F:6-phosphofructokinase activity"/>
    <property type="evidence" value="ECO:0007669"/>
    <property type="project" value="UniProtKB-UniRule"/>
</dbReference>
<dbReference type="InterPro" id="IPR035966">
    <property type="entry name" value="PKF_sf"/>
</dbReference>
<comment type="function">
    <text evidence="2 10">Catalyzes the phosphorylation of D-fructose 6-phosphate, the first committing step of glycolysis. Uses inorganic phosphate (PPi) as phosphoryl donor instead of ATP like common ATP-dependent phosphofructokinases (ATP-PFKs), which renders the reaction reversible, and can thus function both in glycolysis and gluconeogenesis. Consistently, PPi-PFK can replace the enzymes of both the forward (ATP-PFK) and reverse (fructose-bisphosphatase (FBPase)) reactions.</text>
</comment>
<comment type="subcellular location">
    <subcellularLocation>
        <location evidence="10">Cytoplasm</location>
    </subcellularLocation>
</comment>
<dbReference type="EC" id="2.7.1.90" evidence="10"/>
<keyword evidence="13" id="KW-1185">Reference proteome</keyword>
<keyword evidence="4 10" id="KW-0808">Transferase</keyword>
<evidence type="ECO:0000256" key="4">
    <source>
        <dbReference type="ARBA" id="ARBA00022679"/>
    </source>
</evidence>
<feature type="binding site" description="in other chain" evidence="10">
    <location>
        <begin position="248"/>
        <end position="250"/>
    </location>
    <ligand>
        <name>substrate</name>
        <note>ligand shared between dimeric partners</note>
    </ligand>
</feature>
<feature type="binding site" description="in other chain" evidence="10">
    <location>
        <begin position="422"/>
        <end position="425"/>
    </location>
    <ligand>
        <name>substrate</name>
        <note>ligand shared between dimeric partners</note>
    </ligand>
</feature>
<feature type="domain" description="Phosphofructokinase" evidence="11">
    <location>
        <begin position="72"/>
        <end position="446"/>
    </location>
</feature>
<evidence type="ECO:0000256" key="9">
    <source>
        <dbReference type="ARBA" id="ARBA00048072"/>
    </source>
</evidence>
<sequence length="549" mass="59171">MSISPLQKARAAYAPKLPPALANGALVKVTEGAPTTAVADVEKVREIFKTTFGSPVLTFEAGEKGEARPLTVGVILSGGQAPGGHNVIAGLYDGIKSINPSSRLFGFLKGPDGLVKDEYMELTDSIIDAYRNTGGFDMIGSGRTKLETDEQFELARKHCEVLGITALVIIGGDDSNTNACMLAEYFKSHNVGIQVVGCPKTIDGDLKNEWIEASFGFDTACRVYSELIGNIGRDANSAKKYWHFIKLMGRSASHIALECALQTQPNIAIISEEVAAKKMTLAQIVEEMAVVVAARAKAGMNFGVALIPEGLIEFVPEIKVLIAELNDLLAANAAKVDAMEKADKVAFANANLSAESAKVFSSLPTGIQMQLCNDRDPHGNVQVSLIETEKMLAEMVGTRLKQMKSEGAYDGKFSTQVHFFGYEGRCAAPSNYDADYCYSLGYNAAALIGAGKTGYMSSVRNTMLPASKWIAGGIPITMMMNIERRHGHDKPVIKKALVELDGAPFKFFAAHRAEWAKETAYVYPGPIQYFGPAEVCDLVTRTLELEQGK</sequence>
<keyword evidence="6 10" id="KW-0418">Kinase</keyword>
<comment type="cofactor">
    <cofactor evidence="1 10">
        <name>Mg(2+)</name>
        <dbReference type="ChEBI" id="CHEBI:18420"/>
    </cofactor>
</comment>
<dbReference type="Gene3D" id="3.40.50.460">
    <property type="entry name" value="Phosphofructokinase domain"/>
    <property type="match status" value="1"/>
</dbReference>
<dbReference type="InterPro" id="IPR000023">
    <property type="entry name" value="Phosphofructokinase_dom"/>
</dbReference>
<dbReference type="PANTHER" id="PTHR43650:SF1">
    <property type="entry name" value="PYROPHOSPHATE--FRUCTOSE 6-PHOSPHATE 1-PHOSPHOTRANSFERASE SUBUNIT BETA 2"/>
    <property type="match status" value="1"/>
</dbReference>
<keyword evidence="8 10" id="KW-0324">Glycolysis</keyword>
<evidence type="ECO:0000259" key="11">
    <source>
        <dbReference type="Pfam" id="PF00365"/>
    </source>
</evidence>
<gene>
    <name evidence="10" type="primary">pfp</name>
    <name evidence="12" type="ORF">C8D82_110134</name>
</gene>
<dbReference type="Gene3D" id="3.40.50.450">
    <property type="match status" value="1"/>
</dbReference>
<dbReference type="GO" id="GO:0005524">
    <property type="term" value="F:ATP binding"/>
    <property type="evidence" value="ECO:0007669"/>
    <property type="project" value="InterPro"/>
</dbReference>
<feature type="binding site" description="in other chain" evidence="10">
    <location>
        <begin position="201"/>
        <end position="203"/>
    </location>
    <ligand>
        <name>substrate</name>
        <note>ligand shared between dimeric partners</note>
    </ligand>
</feature>
<feature type="site" description="Important for catalytic activity and substrate specificity; stabilizes the transition state when the phosphoryl donor is PPi; prevents ATP from binding by mimicking the alpha-phosphate group of ATP" evidence="10">
    <location>
        <position position="174"/>
    </location>
</feature>
<feature type="site" description="Important for catalytic activity; stabilizes the transition state when the phosphoryl donor is PPi" evidence="10">
    <location>
        <position position="200"/>
    </location>
</feature>
<evidence type="ECO:0000313" key="13">
    <source>
        <dbReference type="Proteomes" id="UP000245959"/>
    </source>
</evidence>
<dbReference type="NCBIfam" id="TIGR02477">
    <property type="entry name" value="PFKA_PPi"/>
    <property type="match status" value="1"/>
</dbReference>
<comment type="activity regulation">
    <text evidence="10">Non-allosteric.</text>
</comment>
<dbReference type="InterPro" id="IPR022953">
    <property type="entry name" value="ATP_PFK"/>
</dbReference>
<comment type="caution">
    <text evidence="12">The sequence shown here is derived from an EMBL/GenBank/DDBJ whole genome shotgun (WGS) entry which is preliminary data.</text>
</comment>
<evidence type="ECO:0000256" key="1">
    <source>
        <dbReference type="ARBA" id="ARBA00001946"/>
    </source>
</evidence>
<feature type="binding site" evidence="10">
    <location>
        <position position="173"/>
    </location>
    <ligand>
        <name>Mg(2+)</name>
        <dbReference type="ChEBI" id="CHEBI:18420"/>
        <note>catalytic</note>
    </ligand>
</feature>
<dbReference type="PIRSF" id="PIRSF005677">
    <property type="entry name" value="PPi_PFK_PfpB"/>
    <property type="match status" value="1"/>
</dbReference>
<evidence type="ECO:0000256" key="3">
    <source>
        <dbReference type="ARBA" id="ARBA00022490"/>
    </source>
</evidence>
<feature type="binding site" evidence="10">
    <location>
        <position position="79"/>
    </location>
    <ligand>
        <name>diphosphate</name>
        <dbReference type="ChEBI" id="CHEBI:33019"/>
    </ligand>
</feature>
<keyword evidence="7 10" id="KW-0460">Magnesium</keyword>
<evidence type="ECO:0000313" key="12">
    <source>
        <dbReference type="EMBL" id="PVY42824.1"/>
    </source>
</evidence>
<comment type="caution">
    <text evidence="10">Lacks conserved residue(s) required for the propagation of feature annotation.</text>
</comment>
<dbReference type="PRINTS" id="PR00476">
    <property type="entry name" value="PHFRCTKINASE"/>
</dbReference>
<dbReference type="PANTHER" id="PTHR43650">
    <property type="entry name" value="PYROPHOSPHATE--FRUCTOSE 6-PHOSPHATE 1-PHOSPHOTRANSFERASE"/>
    <property type="match status" value="1"/>
</dbReference>
<dbReference type="HAMAP" id="MF_01980">
    <property type="entry name" value="Phosphofructokinase_II_Long"/>
    <property type="match status" value="1"/>
</dbReference>
<evidence type="ECO:0000256" key="5">
    <source>
        <dbReference type="ARBA" id="ARBA00022723"/>
    </source>
</evidence>
<dbReference type="Gene3D" id="1.10.10.480">
    <property type="entry name" value="Phosphofructokinase, domain 3"/>
    <property type="match status" value="1"/>
</dbReference>
<evidence type="ECO:0000256" key="6">
    <source>
        <dbReference type="ARBA" id="ARBA00022777"/>
    </source>
</evidence>
<dbReference type="GO" id="GO:0005829">
    <property type="term" value="C:cytosol"/>
    <property type="evidence" value="ECO:0007669"/>
    <property type="project" value="TreeGrafter"/>
</dbReference>
<dbReference type="InterPro" id="IPR011183">
    <property type="entry name" value="PfpB_PPi_PFK"/>
</dbReference>
<dbReference type="Proteomes" id="UP000245959">
    <property type="component" value="Unassembled WGS sequence"/>
</dbReference>
<dbReference type="SUPFAM" id="SSF53784">
    <property type="entry name" value="Phosphofructokinase"/>
    <property type="match status" value="1"/>
</dbReference>
<reference evidence="12 13" key="1">
    <citation type="submission" date="2018-04" db="EMBL/GenBank/DDBJ databases">
        <title>Genomic Encyclopedia of Type Strains, Phase IV (KMG-IV): sequencing the most valuable type-strain genomes for metagenomic binning, comparative biology and taxonomic classification.</title>
        <authorList>
            <person name="Goeker M."/>
        </authorList>
    </citation>
    <scope>NUCLEOTIDE SEQUENCE [LARGE SCALE GENOMIC DNA]</scope>
    <source>
        <strain evidence="12 13">DSM 14823</strain>
    </source>
</reference>
<dbReference type="GO" id="GO:0006002">
    <property type="term" value="P:fructose 6-phosphate metabolic process"/>
    <property type="evidence" value="ECO:0007669"/>
    <property type="project" value="InterPro"/>
</dbReference>
<comment type="pathway">
    <text evidence="10">Carbohydrate degradation; glycolysis; D-glyceraldehyde 3-phosphate and glycerone phosphate from D-glucose: step 3/4.</text>
</comment>
<dbReference type="NCBIfam" id="NF005482">
    <property type="entry name" value="PRK07085.1"/>
    <property type="match status" value="1"/>
</dbReference>
<dbReference type="GeneID" id="78295047"/>
<dbReference type="UniPathway" id="UPA00109">
    <property type="reaction ID" value="UER00182"/>
</dbReference>
<name>A0A2U1B2B4_9BACT</name>
<keyword evidence="5 10" id="KW-0479">Metal-binding</keyword>
<protein>
    <recommendedName>
        <fullName evidence="10">Pyrophosphate--fructose 6-phosphate 1-phosphotransferase</fullName>
        <ecNumber evidence="10">2.7.1.90</ecNumber>
    </recommendedName>
    <alternativeName>
        <fullName evidence="10">6-phosphofructokinase, pyrophosphate dependent</fullName>
    </alternativeName>
    <alternativeName>
        <fullName evidence="10">PPi-dependent phosphofructokinase</fullName>
        <shortName evidence="10">PPi-PFK</shortName>
    </alternativeName>
    <alternativeName>
        <fullName evidence="10">Pyrophosphate-dependent 6-phosphofructose-1-kinase</fullName>
    </alternativeName>
</protein>
<comment type="similarity">
    <text evidence="10">Belongs to the phosphofructokinase type A (PFKA) family. PPi-dependent PFK group II subfamily. Clade 'Long' sub-subfamily.</text>
</comment>